<comment type="similarity">
    <text evidence="1 5">Belongs to the KptA/TPT1 family.</text>
</comment>
<sequence length="181" mass="21084">MFDYQKLSREISYILRHNPQKYNLTLDKEGWADINDLLQKLNARSEWNGLSKKDLEKMIASSDKKRHEIQSDKIRAFYGHSLKEKVQKNPCQPPNVLYHGTVEKFVDSILEKGLITKERQYVHLSTTPETAKKVALRRDKKAIILKIDAHKAWDSGIKFYLGNEDIWLSEPIASKFISVLE</sequence>
<dbReference type="Gene3D" id="3.20.170.30">
    <property type="match status" value="1"/>
</dbReference>
<dbReference type="EMBL" id="CP040556">
    <property type="protein sequence ID" value="QLB52800.1"/>
    <property type="molecule type" value="Genomic_DNA"/>
</dbReference>
<keyword evidence="3 5" id="KW-0520">NAD</keyword>
<evidence type="ECO:0000256" key="2">
    <source>
        <dbReference type="ARBA" id="ARBA00022679"/>
    </source>
</evidence>
<dbReference type="HAMAP" id="MF_00299">
    <property type="entry name" value="KptA"/>
    <property type="match status" value="1"/>
</dbReference>
<comment type="function">
    <text evidence="4 5">Removes the 2'-phosphate from RNA via an intermediate in which the phosphate is ADP-ribosylated by NAD followed by a presumed transesterification to release the RNA and generate ADP-ribose 1''-2''-cyclic phosphate (APPR&gt;P). May function as an ADP-ribosylase.</text>
</comment>
<evidence type="ECO:0000256" key="5">
    <source>
        <dbReference type="HAMAP-Rule" id="MF_00299"/>
    </source>
</evidence>
<keyword evidence="2 5" id="KW-0808">Transferase</keyword>
<accession>A0A7H8V8L0</accession>
<gene>
    <name evidence="5" type="primary">kptA</name>
    <name evidence="6" type="ORF">FFV08_09455</name>
</gene>
<dbReference type="AlphaFoldDB" id="A0A7H8V8L0"/>
<evidence type="ECO:0000256" key="4">
    <source>
        <dbReference type="ARBA" id="ARBA00025212"/>
    </source>
</evidence>
<dbReference type="InterPro" id="IPR042080">
    <property type="entry name" value="RNA_2'-PTrans_N"/>
</dbReference>
<dbReference type="Pfam" id="PF01885">
    <property type="entry name" value="PTS_2-RNA"/>
    <property type="match status" value="1"/>
</dbReference>
<dbReference type="GO" id="GO:0003950">
    <property type="term" value="F:NAD+ poly-ADP-ribosyltransferase activity"/>
    <property type="evidence" value="ECO:0007669"/>
    <property type="project" value="InterPro"/>
</dbReference>
<evidence type="ECO:0000256" key="3">
    <source>
        <dbReference type="ARBA" id="ARBA00023027"/>
    </source>
</evidence>
<dbReference type="GO" id="GO:0006388">
    <property type="term" value="P:tRNA splicing, via endonucleolytic cleavage and ligation"/>
    <property type="evidence" value="ECO:0007669"/>
    <property type="project" value="UniProtKB-UniRule"/>
</dbReference>
<organism evidence="6 7">
    <name type="scientific">Streptococcus sanguinis</name>
    <dbReference type="NCBI Taxonomy" id="1305"/>
    <lineage>
        <taxon>Bacteria</taxon>
        <taxon>Bacillati</taxon>
        <taxon>Bacillota</taxon>
        <taxon>Bacilli</taxon>
        <taxon>Lactobacillales</taxon>
        <taxon>Streptococcaceae</taxon>
        <taxon>Streptococcus</taxon>
    </lineage>
</organism>
<dbReference type="Gene3D" id="1.10.10.970">
    <property type="entry name" value="RNA 2'-phosphotransferase, Tpt1/KptA family, N-terminal domain"/>
    <property type="match status" value="1"/>
</dbReference>
<dbReference type="EC" id="2.7.1.-" evidence="5"/>
<dbReference type="InterPro" id="IPR042081">
    <property type="entry name" value="RNA_2'-PTrans_C"/>
</dbReference>
<dbReference type="InterPro" id="IPR002745">
    <property type="entry name" value="Ptrans_KptA/Tpt1"/>
</dbReference>
<dbReference type="InterPro" id="IPR022928">
    <property type="entry name" value="RNA_2'-PTrans_KptA"/>
</dbReference>
<evidence type="ECO:0000256" key="1">
    <source>
        <dbReference type="ARBA" id="ARBA00009836"/>
    </source>
</evidence>
<protein>
    <recommendedName>
        <fullName evidence="5">Probable RNA 2'-phosphotransferase</fullName>
        <ecNumber evidence="5">2.7.1.-</ecNumber>
    </recommendedName>
</protein>
<dbReference type="PANTHER" id="PTHR12684:SF2">
    <property type="entry name" value="TRNA 2'-PHOSPHOTRANSFERASE 1"/>
    <property type="match status" value="1"/>
</dbReference>
<dbReference type="SUPFAM" id="SSF56399">
    <property type="entry name" value="ADP-ribosylation"/>
    <property type="match status" value="1"/>
</dbReference>
<evidence type="ECO:0000313" key="6">
    <source>
        <dbReference type="EMBL" id="QLB52800.1"/>
    </source>
</evidence>
<proteinExistence type="inferred from homology"/>
<dbReference type="Proteomes" id="UP000509410">
    <property type="component" value="Chromosome"/>
</dbReference>
<reference evidence="6 7" key="1">
    <citation type="submission" date="2019-05" db="EMBL/GenBank/DDBJ databases">
        <title>The organization of the Streptococcus sanguinis genomes.</title>
        <authorList>
            <person name="Wu C.H."/>
            <person name="Chen Y.Y.M."/>
            <person name="Wang H.Y."/>
        </authorList>
    </citation>
    <scope>NUCLEOTIDE SEQUENCE [LARGE SCALE GENOMIC DNA]</scope>
    <source>
        <strain evidence="6 7">CGMH010</strain>
    </source>
</reference>
<dbReference type="PANTHER" id="PTHR12684">
    <property type="entry name" value="PUTATIVE PHOSPHOTRANSFERASE"/>
    <property type="match status" value="1"/>
</dbReference>
<evidence type="ECO:0000313" key="7">
    <source>
        <dbReference type="Proteomes" id="UP000509410"/>
    </source>
</evidence>
<name>A0A7H8V8L0_STRSA</name>
<dbReference type="GO" id="GO:0000215">
    <property type="term" value="F:tRNA 2'-phosphotransferase activity"/>
    <property type="evidence" value="ECO:0007669"/>
    <property type="project" value="TreeGrafter"/>
</dbReference>